<evidence type="ECO:0000256" key="1">
    <source>
        <dbReference type="SAM" id="Phobius"/>
    </source>
</evidence>
<keyword evidence="1" id="KW-0472">Membrane</keyword>
<keyword evidence="1" id="KW-1133">Transmembrane helix</keyword>
<feature type="domain" description="DUF1468" evidence="2">
    <location>
        <begin position="12"/>
        <end position="144"/>
    </location>
</feature>
<dbReference type="EMBL" id="JADBEC010000001">
    <property type="protein sequence ID" value="MBE1505481.1"/>
    <property type="molecule type" value="Genomic_DNA"/>
</dbReference>
<keyword evidence="1" id="KW-0812">Transmembrane</keyword>
<feature type="transmembrane region" description="Helical" evidence="1">
    <location>
        <begin position="121"/>
        <end position="140"/>
    </location>
</feature>
<feature type="transmembrane region" description="Helical" evidence="1">
    <location>
        <begin position="74"/>
        <end position="91"/>
    </location>
</feature>
<gene>
    <name evidence="3" type="ORF">H4W29_002662</name>
</gene>
<name>A0ABR9IQK3_RHIVS</name>
<comment type="caution">
    <text evidence="3">The sequence shown here is derived from an EMBL/GenBank/DDBJ whole genome shotgun (WGS) entry which is preliminary data.</text>
</comment>
<keyword evidence="4" id="KW-1185">Reference proteome</keyword>
<dbReference type="InterPro" id="IPR009936">
    <property type="entry name" value="DUF1468"/>
</dbReference>
<feature type="transmembrane region" description="Helical" evidence="1">
    <location>
        <begin position="41"/>
        <end position="62"/>
    </location>
</feature>
<evidence type="ECO:0000259" key="2">
    <source>
        <dbReference type="Pfam" id="PF07331"/>
    </source>
</evidence>
<accession>A0ABR9IQK3</accession>
<evidence type="ECO:0000313" key="3">
    <source>
        <dbReference type="EMBL" id="MBE1505481.1"/>
    </source>
</evidence>
<proteinExistence type="predicted"/>
<protein>
    <recommendedName>
        <fullName evidence="2">DUF1468 domain-containing protein</fullName>
    </recommendedName>
</protein>
<reference evidence="3 4" key="1">
    <citation type="submission" date="2020-10" db="EMBL/GenBank/DDBJ databases">
        <title>Sequencing the genomes of 1000 actinobacteria strains.</title>
        <authorList>
            <person name="Klenk H.-P."/>
        </authorList>
    </citation>
    <scope>NUCLEOTIDE SEQUENCE [LARGE SCALE GENOMIC DNA]</scope>
    <source>
        <strain evidence="3 4">DSM 7307</strain>
    </source>
</reference>
<sequence length="153" mass="16501">MKSLSFDTTNVICGALLAATGVFFAYQSLNLDIGTALRMGPGYFPLVLSGILVLLGLIILVQAVRVQGEPIEPLAWRGMLFILPAPIFFGLTVRGLGFAPAIFLTCFIACFASTRMNVLMAVGLSLVLTVFSVAVFSYGLGLPFERFGPWVRF</sequence>
<feature type="transmembrane region" description="Helical" evidence="1">
    <location>
        <begin position="12"/>
        <end position="29"/>
    </location>
</feature>
<dbReference type="Proteomes" id="UP000620262">
    <property type="component" value="Unassembled WGS sequence"/>
</dbReference>
<organism evidence="3 4">
    <name type="scientific">Rhizobium viscosum</name>
    <name type="common">Arthrobacter viscosus</name>
    <dbReference type="NCBI Taxonomy" id="1673"/>
    <lineage>
        <taxon>Bacteria</taxon>
        <taxon>Pseudomonadati</taxon>
        <taxon>Pseudomonadota</taxon>
        <taxon>Alphaproteobacteria</taxon>
        <taxon>Hyphomicrobiales</taxon>
        <taxon>Rhizobiaceae</taxon>
        <taxon>Rhizobium/Agrobacterium group</taxon>
        <taxon>Rhizobium</taxon>
    </lineage>
</organism>
<evidence type="ECO:0000313" key="4">
    <source>
        <dbReference type="Proteomes" id="UP000620262"/>
    </source>
</evidence>
<dbReference type="Pfam" id="PF07331">
    <property type="entry name" value="TctB"/>
    <property type="match status" value="1"/>
</dbReference>
<dbReference type="RefSeq" id="WP_192729327.1">
    <property type="nucleotide sequence ID" value="NZ_BAAAVL010000020.1"/>
</dbReference>